<feature type="region of interest" description="Disordered" evidence="2">
    <location>
        <begin position="36"/>
        <end position="56"/>
    </location>
</feature>
<keyword evidence="4" id="KW-1185">Reference proteome</keyword>
<feature type="compositionally biased region" description="Polar residues" evidence="2">
    <location>
        <begin position="226"/>
        <end position="242"/>
    </location>
</feature>
<organism evidence="3 4">
    <name type="scientific">Coniochaeta ligniaria NRRL 30616</name>
    <dbReference type="NCBI Taxonomy" id="1408157"/>
    <lineage>
        <taxon>Eukaryota</taxon>
        <taxon>Fungi</taxon>
        <taxon>Dikarya</taxon>
        <taxon>Ascomycota</taxon>
        <taxon>Pezizomycotina</taxon>
        <taxon>Sordariomycetes</taxon>
        <taxon>Sordariomycetidae</taxon>
        <taxon>Coniochaetales</taxon>
        <taxon>Coniochaetaceae</taxon>
        <taxon>Coniochaeta</taxon>
    </lineage>
</organism>
<dbReference type="AlphaFoldDB" id="A0A1J7JM87"/>
<feature type="compositionally biased region" description="Basic and acidic residues" evidence="2">
    <location>
        <begin position="90"/>
        <end position="99"/>
    </location>
</feature>
<dbReference type="STRING" id="1408157.A0A1J7JM87"/>
<feature type="compositionally biased region" description="Polar residues" evidence="2">
    <location>
        <begin position="101"/>
        <end position="110"/>
    </location>
</feature>
<feature type="region of interest" description="Disordered" evidence="2">
    <location>
        <begin position="70"/>
        <end position="110"/>
    </location>
</feature>
<evidence type="ECO:0000313" key="4">
    <source>
        <dbReference type="Proteomes" id="UP000182658"/>
    </source>
</evidence>
<feature type="coiled-coil region" evidence="1">
    <location>
        <begin position="291"/>
        <end position="325"/>
    </location>
</feature>
<dbReference type="OrthoDB" id="343070at2759"/>
<feature type="region of interest" description="Disordered" evidence="2">
    <location>
        <begin position="226"/>
        <end position="275"/>
    </location>
</feature>
<keyword evidence="1" id="KW-0175">Coiled coil</keyword>
<dbReference type="EMBL" id="KV875096">
    <property type="protein sequence ID" value="OIW30428.1"/>
    <property type="molecule type" value="Genomic_DNA"/>
</dbReference>
<dbReference type="Proteomes" id="UP000182658">
    <property type="component" value="Unassembled WGS sequence"/>
</dbReference>
<dbReference type="InParanoid" id="A0A1J7JM87"/>
<evidence type="ECO:0000256" key="1">
    <source>
        <dbReference type="SAM" id="Coils"/>
    </source>
</evidence>
<feature type="region of interest" description="Disordered" evidence="2">
    <location>
        <begin position="390"/>
        <end position="409"/>
    </location>
</feature>
<evidence type="ECO:0000313" key="3">
    <source>
        <dbReference type="EMBL" id="OIW30428.1"/>
    </source>
</evidence>
<protein>
    <submittedName>
        <fullName evidence="3">Uncharacterized protein</fullName>
    </submittedName>
</protein>
<accession>A0A1J7JM87</accession>
<name>A0A1J7JM87_9PEZI</name>
<evidence type="ECO:0000256" key="2">
    <source>
        <dbReference type="SAM" id="MobiDB-lite"/>
    </source>
</evidence>
<sequence>MGLSSVPSQLQANLISSTTHNTLQPDAQRAVSVASTARGLHSTTSSMPVAKAQRFWTQGRRRMSNIREWANKPLLASPSHPTEVPKSSISRRDHEDATHPSKLSTTLSRPKSTNFATARYFLTSVPLAATPHPEELTAAGGSINRRKISQIPLQATVPDCRRQLKEPGITAILRFRNNQVGGLLGPKDMAGILNSGFPTPNPGPGLITSGHLGSLVISTKQPFDSFRSIRSGQSHGSPSNRQTDAKDPSESPRQTVEAQVGVTHVSARESPSTLSMSRLAQLERHTGSGLKEALNKKLRESKETLEKEKAQMQEEFKTKMEQERAVIKAELQAAPPPNGGRPESTFTDPDRRHAWRRQCTAVLPNFKEAQAQDLLSANPTVKAIRTRGSRTISKPCPATPSKVDQNQPPQAPIVATPRGGNVELSNLTDAQACGLLSTNLMVKAILAHDIREVDQEPQKFLHKVEAAVKVESSRRSSQPSRRSL</sequence>
<proteinExistence type="predicted"/>
<gene>
    <name evidence="3" type="ORF">CONLIGDRAFT_699873</name>
</gene>
<reference evidence="3 4" key="1">
    <citation type="submission" date="2016-10" db="EMBL/GenBank/DDBJ databases">
        <title>Draft genome sequence of Coniochaeta ligniaria NRRL30616, a lignocellulolytic fungus for bioabatement of inhibitors in plant biomass hydrolysates.</title>
        <authorList>
            <consortium name="DOE Joint Genome Institute"/>
            <person name="Jimenez D.J."/>
            <person name="Hector R.E."/>
            <person name="Riley R."/>
            <person name="Sun H."/>
            <person name="Grigoriev I.V."/>
            <person name="Van Elsas J.D."/>
            <person name="Nichols N.N."/>
        </authorList>
    </citation>
    <scope>NUCLEOTIDE SEQUENCE [LARGE SCALE GENOMIC DNA]</scope>
    <source>
        <strain evidence="3 4">NRRL 30616</strain>
    </source>
</reference>